<keyword evidence="1" id="KW-0812">Transmembrane</keyword>
<dbReference type="AlphaFoldDB" id="A0A3E4MLP2"/>
<dbReference type="EMBL" id="QSQQ01000001">
    <property type="protein sequence ID" value="RGK50625.1"/>
    <property type="molecule type" value="Genomic_DNA"/>
</dbReference>
<evidence type="ECO:0000313" key="3">
    <source>
        <dbReference type="Proteomes" id="UP000261208"/>
    </source>
</evidence>
<accession>A0A3E4MLP2</accession>
<protein>
    <submittedName>
        <fullName evidence="2">Uncharacterized protein</fullName>
    </submittedName>
</protein>
<evidence type="ECO:0000256" key="1">
    <source>
        <dbReference type="SAM" id="Phobius"/>
    </source>
</evidence>
<keyword evidence="1" id="KW-1133">Transmembrane helix</keyword>
<comment type="caution">
    <text evidence="2">The sequence shown here is derived from an EMBL/GenBank/DDBJ whole genome shotgun (WGS) entry which is preliminary data.</text>
</comment>
<reference evidence="2 3" key="1">
    <citation type="submission" date="2018-08" db="EMBL/GenBank/DDBJ databases">
        <title>A genome reference for cultivated species of the human gut microbiota.</title>
        <authorList>
            <person name="Zou Y."/>
            <person name="Xue W."/>
            <person name="Luo G."/>
        </authorList>
    </citation>
    <scope>NUCLEOTIDE SEQUENCE [LARGE SCALE GENOMIC DNA]</scope>
    <source>
        <strain evidence="2 3">TF11-11</strain>
    </source>
</reference>
<name>A0A3E4MLP2_9FIRM</name>
<dbReference type="RefSeq" id="WP_117648815.1">
    <property type="nucleotide sequence ID" value="NZ_QSQQ01000001.1"/>
</dbReference>
<proteinExistence type="predicted"/>
<keyword evidence="1" id="KW-0472">Membrane</keyword>
<sequence>MTQQQHESKFTQIKYRWIKSVLTILIIILLAIVTVIPGALRLLHRADAQVALGHAKSVRLALQVTGQECYGRSGTFFDASQEGGVAESIRTEVLNLSKAPGDFWVLQMAEDGYTVEKFVYREGDYTVWYTLEPKSYKVYYEDYMAGKEE</sequence>
<evidence type="ECO:0000313" key="2">
    <source>
        <dbReference type="EMBL" id="RGK50625.1"/>
    </source>
</evidence>
<organism evidence="2 3">
    <name type="scientific">Dorea formicigenerans</name>
    <dbReference type="NCBI Taxonomy" id="39486"/>
    <lineage>
        <taxon>Bacteria</taxon>
        <taxon>Bacillati</taxon>
        <taxon>Bacillota</taxon>
        <taxon>Clostridia</taxon>
        <taxon>Lachnospirales</taxon>
        <taxon>Lachnospiraceae</taxon>
        <taxon>Dorea</taxon>
    </lineage>
</organism>
<dbReference type="Proteomes" id="UP000261208">
    <property type="component" value="Unassembled WGS sequence"/>
</dbReference>
<feature type="transmembrane region" description="Helical" evidence="1">
    <location>
        <begin position="21"/>
        <end position="40"/>
    </location>
</feature>
<gene>
    <name evidence="2" type="ORF">DXD10_00480</name>
</gene>